<dbReference type="AlphaFoldDB" id="A0A177CLC6"/>
<evidence type="ECO:0000259" key="2">
    <source>
        <dbReference type="Pfam" id="PF20684"/>
    </source>
</evidence>
<evidence type="ECO:0000256" key="1">
    <source>
        <dbReference type="SAM" id="Phobius"/>
    </source>
</evidence>
<feature type="transmembrane region" description="Helical" evidence="1">
    <location>
        <begin position="66"/>
        <end position="85"/>
    </location>
</feature>
<organism evidence="3 4">
    <name type="scientific">Paraphaeosphaeria sporulosa</name>
    <dbReference type="NCBI Taxonomy" id="1460663"/>
    <lineage>
        <taxon>Eukaryota</taxon>
        <taxon>Fungi</taxon>
        <taxon>Dikarya</taxon>
        <taxon>Ascomycota</taxon>
        <taxon>Pezizomycotina</taxon>
        <taxon>Dothideomycetes</taxon>
        <taxon>Pleosporomycetidae</taxon>
        <taxon>Pleosporales</taxon>
        <taxon>Massarineae</taxon>
        <taxon>Didymosphaeriaceae</taxon>
        <taxon>Paraphaeosphaeria</taxon>
    </lineage>
</organism>
<feature type="transmembrane region" description="Helical" evidence="1">
    <location>
        <begin position="217"/>
        <end position="237"/>
    </location>
</feature>
<keyword evidence="1" id="KW-0812">Transmembrane</keyword>
<evidence type="ECO:0000313" key="3">
    <source>
        <dbReference type="EMBL" id="OAG07587.1"/>
    </source>
</evidence>
<dbReference type="InParanoid" id="A0A177CLC6"/>
<dbReference type="Pfam" id="PF20684">
    <property type="entry name" value="Fung_rhodopsin"/>
    <property type="match status" value="1"/>
</dbReference>
<dbReference type="EMBL" id="KV441551">
    <property type="protein sequence ID" value="OAG07587.1"/>
    <property type="molecule type" value="Genomic_DNA"/>
</dbReference>
<dbReference type="InterPro" id="IPR049326">
    <property type="entry name" value="Rhodopsin_dom_fungi"/>
</dbReference>
<evidence type="ECO:0000313" key="4">
    <source>
        <dbReference type="Proteomes" id="UP000077069"/>
    </source>
</evidence>
<sequence length="368" mass="40116">MSDPSAAGPTIDPMDTSAGNRFAPYSPENHSAPLWIVSILGLIYTIGVLSIRLFIKRRVFGWDDSLIVAGTLTGLVQAIVFFKALKSGLGQVPEHVPNLSTTASLAFTAQILLLIALYLAKCSGILLLRRLFVRDQQNTGRLCDVVLGFTVVCGIATVVMSSAGCPSTGSFTTHCSSTNTRWSVVTALDIATEVILLLLPAYLVWQLQMKTSYKLRVIAAFCFRILVIIFSIFHLIARIKYADTQPSPFNIVTTLVWHQTLLAWGLISATIPNLKAFLQSLSASWGGADWGYTVKAYGNGTFEMKSMGTQSRSHAMASTTGTENATDMDQKYETQIQTRQVGERSSLGSGGSQDMIIRKETVWTVVRS</sequence>
<gene>
    <name evidence="3" type="ORF">CC84DRAFT_1216524</name>
</gene>
<dbReference type="Proteomes" id="UP000077069">
    <property type="component" value="Unassembled WGS sequence"/>
</dbReference>
<dbReference type="STRING" id="1460663.A0A177CLC6"/>
<feature type="transmembrane region" description="Helical" evidence="1">
    <location>
        <begin position="182"/>
        <end position="205"/>
    </location>
</feature>
<dbReference type="GeneID" id="28766299"/>
<proteinExistence type="predicted"/>
<reference evidence="3 4" key="1">
    <citation type="submission" date="2016-05" db="EMBL/GenBank/DDBJ databases">
        <title>Comparative analysis of secretome profiles of manganese(II)-oxidizing ascomycete fungi.</title>
        <authorList>
            <consortium name="DOE Joint Genome Institute"/>
            <person name="Zeiner C.A."/>
            <person name="Purvine S.O."/>
            <person name="Zink E.M."/>
            <person name="Wu S."/>
            <person name="Pasa-Tolic L."/>
            <person name="Chaput D.L."/>
            <person name="Haridas S."/>
            <person name="Grigoriev I.V."/>
            <person name="Santelli C.M."/>
            <person name="Hansel C.M."/>
        </authorList>
    </citation>
    <scope>NUCLEOTIDE SEQUENCE [LARGE SCALE GENOMIC DNA]</scope>
    <source>
        <strain evidence="3 4">AP3s5-JAC2a</strain>
    </source>
</reference>
<feature type="transmembrane region" description="Helical" evidence="1">
    <location>
        <begin position="249"/>
        <end position="271"/>
    </location>
</feature>
<protein>
    <recommendedName>
        <fullName evidence="2">Rhodopsin domain-containing protein</fullName>
    </recommendedName>
</protein>
<dbReference type="PANTHER" id="PTHR39614">
    <property type="entry name" value="INTEGRAL MEMBRANE PROTEIN"/>
    <property type="match status" value="1"/>
</dbReference>
<keyword evidence="1" id="KW-1133">Transmembrane helix</keyword>
<dbReference type="RefSeq" id="XP_018037952.1">
    <property type="nucleotide sequence ID" value="XM_018182813.1"/>
</dbReference>
<feature type="transmembrane region" description="Helical" evidence="1">
    <location>
        <begin position="140"/>
        <end position="162"/>
    </location>
</feature>
<accession>A0A177CLC6</accession>
<dbReference type="PANTHER" id="PTHR39614:SF2">
    <property type="entry name" value="INTEGRAL MEMBRANE PROTEIN"/>
    <property type="match status" value="1"/>
</dbReference>
<keyword evidence="1" id="KW-0472">Membrane</keyword>
<feature type="domain" description="Rhodopsin" evidence="2">
    <location>
        <begin position="51"/>
        <end position="279"/>
    </location>
</feature>
<feature type="transmembrane region" description="Helical" evidence="1">
    <location>
        <begin position="34"/>
        <end position="54"/>
    </location>
</feature>
<keyword evidence="4" id="KW-1185">Reference proteome</keyword>
<dbReference type="OrthoDB" id="3918601at2759"/>
<name>A0A177CLC6_9PLEO</name>
<feature type="transmembrane region" description="Helical" evidence="1">
    <location>
        <begin position="105"/>
        <end position="128"/>
    </location>
</feature>